<name>A0A3R7KMD3_TRYRA</name>
<reference evidence="2 3" key="1">
    <citation type="journal article" date="2018" name="BMC Genomics">
        <title>Genomic comparison of Trypanosoma conorhini and Trypanosoma rangeli to Trypanosoma cruzi strains of high and low virulence.</title>
        <authorList>
            <person name="Bradwell K.R."/>
            <person name="Koparde V.N."/>
            <person name="Matveyev A.V."/>
            <person name="Serrano M.G."/>
            <person name="Alves J.M."/>
            <person name="Parikh H."/>
            <person name="Huang B."/>
            <person name="Lee V."/>
            <person name="Espinosa-Alvarez O."/>
            <person name="Ortiz P.A."/>
            <person name="Costa-Martins A.G."/>
            <person name="Teixeira M.M."/>
            <person name="Buck G.A."/>
        </authorList>
    </citation>
    <scope>NUCLEOTIDE SEQUENCE [LARGE SCALE GENOMIC DNA]</scope>
    <source>
        <strain evidence="2 3">AM80</strain>
    </source>
</reference>
<evidence type="ECO:0000256" key="1">
    <source>
        <dbReference type="SAM" id="Phobius"/>
    </source>
</evidence>
<dbReference type="AlphaFoldDB" id="A0A3R7KMD3"/>
<sequence>MLGWGTCAPCVGQVATLYACQRCHSHGGCSGTKSALRHFPICGTELRRICYLKPIMNAQLEGFYAMDVFGLTREHVIEWCLHDKPVVAVADTNANDPKGRDAKMTVARVVPCITAPSLLLKDSFFSFFLFFFCVLIFSCFSVIVVSFFFD</sequence>
<proteinExistence type="predicted"/>
<keyword evidence="1" id="KW-0472">Membrane</keyword>
<gene>
    <name evidence="2" type="ORF">TraAM80_05103</name>
</gene>
<evidence type="ECO:0000313" key="2">
    <source>
        <dbReference type="EMBL" id="RNF04511.1"/>
    </source>
</evidence>
<accession>A0A3R7KMD3</accession>
<dbReference type="RefSeq" id="XP_029238142.1">
    <property type="nucleotide sequence ID" value="XM_029381998.1"/>
</dbReference>
<keyword evidence="1" id="KW-1133">Transmembrane helix</keyword>
<dbReference type="Proteomes" id="UP000283634">
    <property type="component" value="Unassembled WGS sequence"/>
</dbReference>
<dbReference type="GeneID" id="40329036"/>
<evidence type="ECO:0000313" key="3">
    <source>
        <dbReference type="Proteomes" id="UP000283634"/>
    </source>
</evidence>
<keyword evidence="1" id="KW-0812">Transmembrane</keyword>
<organism evidence="2 3">
    <name type="scientific">Trypanosoma rangeli</name>
    <dbReference type="NCBI Taxonomy" id="5698"/>
    <lineage>
        <taxon>Eukaryota</taxon>
        <taxon>Discoba</taxon>
        <taxon>Euglenozoa</taxon>
        <taxon>Kinetoplastea</taxon>
        <taxon>Metakinetoplastina</taxon>
        <taxon>Trypanosomatida</taxon>
        <taxon>Trypanosomatidae</taxon>
        <taxon>Trypanosoma</taxon>
        <taxon>Herpetosoma</taxon>
    </lineage>
</organism>
<dbReference type="EMBL" id="MKGL01000161">
    <property type="protein sequence ID" value="RNF04511.1"/>
    <property type="molecule type" value="Genomic_DNA"/>
</dbReference>
<comment type="caution">
    <text evidence="2">The sequence shown here is derived from an EMBL/GenBank/DDBJ whole genome shotgun (WGS) entry which is preliminary data.</text>
</comment>
<feature type="transmembrane region" description="Helical" evidence="1">
    <location>
        <begin position="127"/>
        <end position="149"/>
    </location>
</feature>
<keyword evidence="3" id="KW-1185">Reference proteome</keyword>
<protein>
    <submittedName>
        <fullName evidence="2">Putative AMP deaminase</fullName>
    </submittedName>
</protein>